<dbReference type="Gene3D" id="3.30.1300.10">
    <property type="entry name" value="Pantoate-beta-alanine ligase, C-terminal domain"/>
    <property type="match status" value="1"/>
</dbReference>
<dbReference type="InParanoid" id="A0A0D2IYJ8"/>
<keyword evidence="5 8" id="KW-0547">Nucleotide-binding</keyword>
<dbReference type="SUPFAM" id="SSF52374">
    <property type="entry name" value="Nucleotidylyl transferase"/>
    <property type="match status" value="1"/>
</dbReference>
<dbReference type="Gene3D" id="3.40.50.620">
    <property type="entry name" value="HUPs"/>
    <property type="match status" value="1"/>
</dbReference>
<keyword evidence="8" id="KW-0963">Cytoplasm</keyword>
<evidence type="ECO:0000256" key="2">
    <source>
        <dbReference type="ARBA" id="ARBA00009256"/>
    </source>
</evidence>
<evidence type="ECO:0000256" key="5">
    <source>
        <dbReference type="ARBA" id="ARBA00022741"/>
    </source>
</evidence>
<protein>
    <recommendedName>
        <fullName evidence="8">Pantothenate synthetase</fullName>
        <shortName evidence="8">PS</shortName>
        <ecNumber evidence="8">6.3.2.1</ecNumber>
    </recommendedName>
    <alternativeName>
        <fullName evidence="8">Pantoate--beta-alanine ligase</fullName>
    </alternativeName>
    <alternativeName>
        <fullName evidence="8">Pantoate-activating enzyme</fullName>
    </alternativeName>
</protein>
<feature type="binding site" evidence="8">
    <location>
        <position position="61"/>
    </location>
    <ligand>
        <name>(R)-pantoate</name>
        <dbReference type="ChEBI" id="CHEBI:15980"/>
    </ligand>
</feature>
<dbReference type="Proteomes" id="UP000032233">
    <property type="component" value="Unassembled WGS sequence"/>
</dbReference>
<accession>A0A0D2IYJ8</accession>
<feature type="binding site" evidence="8">
    <location>
        <begin position="30"/>
        <end position="37"/>
    </location>
    <ligand>
        <name>ATP</name>
        <dbReference type="ChEBI" id="CHEBI:30616"/>
    </ligand>
</feature>
<keyword evidence="6 8" id="KW-0067">ATP-binding</keyword>
<feature type="binding site" evidence="8">
    <location>
        <begin position="184"/>
        <end position="187"/>
    </location>
    <ligand>
        <name>ATP</name>
        <dbReference type="ChEBI" id="CHEBI:30616"/>
    </ligand>
</feature>
<dbReference type="FunFam" id="3.30.1300.10:FF:000001">
    <property type="entry name" value="Pantothenate synthetase"/>
    <property type="match status" value="1"/>
</dbReference>
<evidence type="ECO:0000313" key="10">
    <source>
        <dbReference type="Proteomes" id="UP000032233"/>
    </source>
</evidence>
<feature type="binding site" evidence="8">
    <location>
        <position position="153"/>
    </location>
    <ligand>
        <name>(R)-pantoate</name>
        <dbReference type="ChEBI" id="CHEBI:15980"/>
    </ligand>
</feature>
<dbReference type="UniPathway" id="UPA00028">
    <property type="reaction ID" value="UER00005"/>
</dbReference>
<dbReference type="HAMAP" id="MF_00158">
    <property type="entry name" value="PanC"/>
    <property type="match status" value="1"/>
</dbReference>
<evidence type="ECO:0000256" key="4">
    <source>
        <dbReference type="ARBA" id="ARBA00022655"/>
    </source>
</evidence>
<dbReference type="GO" id="GO:0005524">
    <property type="term" value="F:ATP binding"/>
    <property type="evidence" value="ECO:0007669"/>
    <property type="project" value="UniProtKB-KW"/>
</dbReference>
<evidence type="ECO:0000256" key="1">
    <source>
        <dbReference type="ARBA" id="ARBA00004990"/>
    </source>
</evidence>
<proteinExistence type="inferred from homology"/>
<comment type="function">
    <text evidence="8">Catalyzes the condensation of pantoate with beta-alanine in an ATP-dependent reaction via a pantoyl-adenylate intermediate.</text>
</comment>
<keyword evidence="10" id="KW-1185">Reference proteome</keyword>
<dbReference type="InterPro" id="IPR003721">
    <property type="entry name" value="Pantoate_ligase"/>
</dbReference>
<dbReference type="InterPro" id="IPR014729">
    <property type="entry name" value="Rossmann-like_a/b/a_fold"/>
</dbReference>
<keyword evidence="3 8" id="KW-0436">Ligase</keyword>
<dbReference type="NCBIfam" id="TIGR00018">
    <property type="entry name" value="panC"/>
    <property type="match status" value="1"/>
</dbReference>
<dbReference type="CDD" id="cd00560">
    <property type="entry name" value="PanC"/>
    <property type="match status" value="1"/>
</dbReference>
<keyword evidence="4 8" id="KW-0566">Pantothenate biosynthesis</keyword>
<dbReference type="PATRIC" id="fig|1429043.3.peg.5362"/>
<dbReference type="Pfam" id="PF02569">
    <property type="entry name" value="Pantoate_ligase"/>
    <property type="match status" value="1"/>
</dbReference>
<dbReference type="GO" id="GO:0004592">
    <property type="term" value="F:pantoate-beta-alanine ligase activity"/>
    <property type="evidence" value="ECO:0007669"/>
    <property type="project" value="UniProtKB-UniRule"/>
</dbReference>
<dbReference type="InterPro" id="IPR042176">
    <property type="entry name" value="Pantoate_ligase_C"/>
</dbReference>
<evidence type="ECO:0000256" key="7">
    <source>
        <dbReference type="ARBA" id="ARBA00048258"/>
    </source>
</evidence>
<feature type="binding site" evidence="8">
    <location>
        <position position="176"/>
    </location>
    <ligand>
        <name>ATP</name>
        <dbReference type="ChEBI" id="CHEBI:30616"/>
    </ligand>
</feature>
<dbReference type="PANTHER" id="PTHR21299:SF1">
    <property type="entry name" value="PANTOATE--BETA-ALANINE LIGASE"/>
    <property type="match status" value="1"/>
</dbReference>
<dbReference type="STRING" id="1429043.X474_25375"/>
<comment type="pathway">
    <text evidence="1 8">Cofactor biosynthesis; (R)-pantothenate biosynthesis; (R)-pantothenate from (R)-pantoate and beta-alanine: step 1/1.</text>
</comment>
<comment type="subcellular location">
    <subcellularLocation>
        <location evidence="8">Cytoplasm</location>
    </subcellularLocation>
</comment>
<comment type="caution">
    <text evidence="9">The sequence shown here is derived from an EMBL/GenBank/DDBJ whole genome shotgun (WGS) entry which is preliminary data.</text>
</comment>
<feature type="active site" description="Proton donor" evidence="8">
    <location>
        <position position="37"/>
    </location>
</feature>
<dbReference type="GO" id="GO:0005829">
    <property type="term" value="C:cytosol"/>
    <property type="evidence" value="ECO:0007669"/>
    <property type="project" value="TreeGrafter"/>
</dbReference>
<gene>
    <name evidence="8" type="primary">panC</name>
    <name evidence="9" type="ORF">X474_25375</name>
</gene>
<dbReference type="AlphaFoldDB" id="A0A0D2IYJ8"/>
<feature type="binding site" evidence="8">
    <location>
        <position position="61"/>
    </location>
    <ligand>
        <name>beta-alanine</name>
        <dbReference type="ChEBI" id="CHEBI:57966"/>
    </ligand>
</feature>
<evidence type="ECO:0000256" key="8">
    <source>
        <dbReference type="HAMAP-Rule" id="MF_00158"/>
    </source>
</evidence>
<comment type="subunit">
    <text evidence="8">Homodimer.</text>
</comment>
<evidence type="ECO:0000256" key="6">
    <source>
        <dbReference type="ARBA" id="ARBA00022840"/>
    </source>
</evidence>
<dbReference type="FunCoup" id="A0A0D2IYJ8">
    <property type="interactions" value="538"/>
</dbReference>
<organism evidence="9 10">
    <name type="scientific">Dethiosulfatarculus sandiegensis</name>
    <dbReference type="NCBI Taxonomy" id="1429043"/>
    <lineage>
        <taxon>Bacteria</taxon>
        <taxon>Pseudomonadati</taxon>
        <taxon>Thermodesulfobacteriota</taxon>
        <taxon>Desulfarculia</taxon>
        <taxon>Desulfarculales</taxon>
        <taxon>Desulfarculaceae</taxon>
        <taxon>Dethiosulfatarculus</taxon>
    </lineage>
</organism>
<dbReference type="PANTHER" id="PTHR21299">
    <property type="entry name" value="CYTIDYLATE KINASE/PANTOATE-BETA-ALANINE LIGASE"/>
    <property type="match status" value="1"/>
</dbReference>
<feature type="binding site" evidence="8">
    <location>
        <begin position="147"/>
        <end position="150"/>
    </location>
    <ligand>
        <name>ATP</name>
        <dbReference type="ChEBI" id="CHEBI:30616"/>
    </ligand>
</feature>
<comment type="similarity">
    <text evidence="2 8">Belongs to the pantothenate synthetase family.</text>
</comment>
<evidence type="ECO:0000256" key="3">
    <source>
        <dbReference type="ARBA" id="ARBA00022598"/>
    </source>
</evidence>
<dbReference type="OrthoDB" id="9773087at2"/>
<comment type="catalytic activity">
    <reaction evidence="7 8">
        <text>(R)-pantoate + beta-alanine + ATP = (R)-pantothenate + AMP + diphosphate + H(+)</text>
        <dbReference type="Rhea" id="RHEA:10912"/>
        <dbReference type="ChEBI" id="CHEBI:15378"/>
        <dbReference type="ChEBI" id="CHEBI:15980"/>
        <dbReference type="ChEBI" id="CHEBI:29032"/>
        <dbReference type="ChEBI" id="CHEBI:30616"/>
        <dbReference type="ChEBI" id="CHEBI:33019"/>
        <dbReference type="ChEBI" id="CHEBI:57966"/>
        <dbReference type="ChEBI" id="CHEBI:456215"/>
        <dbReference type="EC" id="6.3.2.1"/>
    </reaction>
</comment>
<dbReference type="GO" id="GO:0015940">
    <property type="term" value="P:pantothenate biosynthetic process"/>
    <property type="evidence" value="ECO:0007669"/>
    <property type="project" value="UniProtKB-UniRule"/>
</dbReference>
<sequence>MLVINSPLEMRAYSLKARQEGKRIGLVPTMGALHAGHLSLMDYARPQCDLLAASIFVNPLQFDREDDLAGYPRTFERDLELCEAHGVDLVFAPNPENMYPEGFQTSVSVGEMTKGLCGAGRDGHFQGVTTVVMKLFNTVLCDLAVFGEKDYQQLRVIQRMVRDLDMLVEVVGRPTVREEDGLALSSRNKHLSPEERDKALCLSRALKKARSLADAGETSRSRLVAEAEEIIRGTDGAKMEYVEIVDSQSLAPMQKITKPARMCLAVWLGDTRLIDNAPLN</sequence>
<name>A0A0D2IYJ8_9BACT</name>
<evidence type="ECO:0000313" key="9">
    <source>
        <dbReference type="EMBL" id="KIX11084.1"/>
    </source>
</evidence>
<reference evidence="9 10" key="1">
    <citation type="submission" date="2013-11" db="EMBL/GenBank/DDBJ databases">
        <title>Metagenomic analysis of a methanogenic consortium involved in long chain n-alkane degradation.</title>
        <authorList>
            <person name="Davidova I.A."/>
            <person name="Callaghan A.V."/>
            <person name="Wawrik B."/>
            <person name="Pruitt S."/>
            <person name="Marks C."/>
            <person name="Duncan K.E."/>
            <person name="Suflita J.M."/>
        </authorList>
    </citation>
    <scope>NUCLEOTIDE SEQUENCE [LARGE SCALE GENOMIC DNA]</scope>
    <source>
        <strain evidence="9 10">SPR</strain>
    </source>
</reference>
<dbReference type="EC" id="6.3.2.1" evidence="8"/>
<comment type="miscellaneous">
    <text evidence="8">The reaction proceeds by a bi uni uni bi ping pong mechanism.</text>
</comment>
<dbReference type="EMBL" id="AZAC01000067">
    <property type="protein sequence ID" value="KIX11084.1"/>
    <property type="molecule type" value="Genomic_DNA"/>
</dbReference>